<organism evidence="1 2">
    <name type="scientific">Streptomyces spongiae</name>
    <dbReference type="NCBI Taxonomy" id="565072"/>
    <lineage>
        <taxon>Bacteria</taxon>
        <taxon>Bacillati</taxon>
        <taxon>Actinomycetota</taxon>
        <taxon>Actinomycetes</taxon>
        <taxon>Kitasatosporales</taxon>
        <taxon>Streptomycetaceae</taxon>
        <taxon>Streptomyces</taxon>
    </lineage>
</organism>
<sequence>MFERIYTTTDPVAVVAAAALCTMREAARIPDEDEVSDADGLFTFPEAVRFCEHRHRPRRVSSSLVGV</sequence>
<keyword evidence="2" id="KW-1185">Reference proteome</keyword>
<proteinExistence type="predicted"/>
<dbReference type="OrthoDB" id="4248727at2"/>
<comment type="caution">
    <text evidence="1">The sequence shown here is derived from an EMBL/GenBank/DDBJ whole genome shotgun (WGS) entry which is preliminary data.</text>
</comment>
<evidence type="ECO:0000313" key="2">
    <source>
        <dbReference type="Proteomes" id="UP000400924"/>
    </source>
</evidence>
<dbReference type="EMBL" id="VJZC01000035">
    <property type="protein sequence ID" value="MPY57160.1"/>
    <property type="molecule type" value="Genomic_DNA"/>
</dbReference>
<dbReference type="AlphaFoldDB" id="A0A5N8XCC2"/>
<name>A0A5N8XCC2_9ACTN</name>
<gene>
    <name evidence="1" type="ORF">FNH08_08210</name>
</gene>
<reference evidence="1 2" key="1">
    <citation type="submission" date="2019-07" db="EMBL/GenBank/DDBJ databases">
        <title>New species of Amycolatopsis and Streptomyces.</title>
        <authorList>
            <person name="Duangmal K."/>
            <person name="Teo W.F.A."/>
            <person name="Lipun K."/>
        </authorList>
    </citation>
    <scope>NUCLEOTIDE SEQUENCE [LARGE SCALE GENOMIC DNA]</scope>
    <source>
        <strain evidence="1 2">NBRC 106415</strain>
    </source>
</reference>
<dbReference type="Proteomes" id="UP000400924">
    <property type="component" value="Unassembled WGS sequence"/>
</dbReference>
<accession>A0A5N8XCC2</accession>
<protein>
    <submittedName>
        <fullName evidence="1">Uncharacterized protein</fullName>
    </submittedName>
</protein>
<evidence type="ECO:0000313" key="1">
    <source>
        <dbReference type="EMBL" id="MPY57160.1"/>
    </source>
</evidence>
<dbReference type="RefSeq" id="WP_152770718.1">
    <property type="nucleotide sequence ID" value="NZ_VJZC01000035.1"/>
</dbReference>